<organism evidence="5 6">
    <name type="scientific">Stephania japonica</name>
    <dbReference type="NCBI Taxonomy" id="461633"/>
    <lineage>
        <taxon>Eukaryota</taxon>
        <taxon>Viridiplantae</taxon>
        <taxon>Streptophyta</taxon>
        <taxon>Embryophyta</taxon>
        <taxon>Tracheophyta</taxon>
        <taxon>Spermatophyta</taxon>
        <taxon>Magnoliopsida</taxon>
        <taxon>Ranunculales</taxon>
        <taxon>Menispermaceae</taxon>
        <taxon>Menispermoideae</taxon>
        <taxon>Cissampelideae</taxon>
        <taxon>Stephania</taxon>
    </lineage>
</organism>
<sequence>MVHNGGAYSWFFNTSQWNPSEHEFSFLLSVLPQHEQSAITRFVRVDDRKRALISRLLQYGLVHQVLGIPFEDIIINRTLEGKPYLENVVIDSELPNFNFNVSHHGDYVAIASDSVHVVGVDIVSHVIPERETALEFVQNFSSYLTCLEWGKIMEAGTSDEILGEFYRYWCLKEAFIKAIGAGLGYGLERIEFHHTNWTNIYCHIDGHKSEEWKFWLSKLGESHWVSVARGHPRFTVENYRKTLHLAKVEESAYHSNVQIPTNFIPQTIEQLLPVCLRVSYQILSDKIS</sequence>
<dbReference type="InterPro" id="IPR037143">
    <property type="entry name" value="4-PPantetheinyl_Trfase_dom_sf"/>
</dbReference>
<dbReference type="GO" id="GO:0000287">
    <property type="term" value="F:magnesium ion binding"/>
    <property type="evidence" value="ECO:0007669"/>
    <property type="project" value="InterPro"/>
</dbReference>
<evidence type="ECO:0000313" key="6">
    <source>
        <dbReference type="Proteomes" id="UP001417504"/>
    </source>
</evidence>
<dbReference type="Gene3D" id="3.90.470.20">
    <property type="entry name" value="4'-phosphopantetheinyl transferase domain"/>
    <property type="match status" value="2"/>
</dbReference>
<dbReference type="EMBL" id="JBBNAE010000009">
    <property type="protein sequence ID" value="KAK9096442.1"/>
    <property type="molecule type" value="Genomic_DNA"/>
</dbReference>
<dbReference type="Pfam" id="PF01648">
    <property type="entry name" value="ACPS"/>
    <property type="match status" value="1"/>
</dbReference>
<dbReference type="SUPFAM" id="SSF56214">
    <property type="entry name" value="4'-phosphopantetheinyl transferase"/>
    <property type="match status" value="2"/>
</dbReference>
<gene>
    <name evidence="5" type="ORF">Sjap_021939</name>
</gene>
<proteinExistence type="predicted"/>
<dbReference type="PANTHER" id="PTHR12215">
    <property type="entry name" value="PHOSPHOPANTETHEINE TRANSFERASE"/>
    <property type="match status" value="1"/>
</dbReference>
<dbReference type="Proteomes" id="UP001417504">
    <property type="component" value="Unassembled WGS sequence"/>
</dbReference>
<dbReference type="AlphaFoldDB" id="A0AAP0ER19"/>
<evidence type="ECO:0000313" key="5">
    <source>
        <dbReference type="EMBL" id="KAK9096442.1"/>
    </source>
</evidence>
<dbReference type="FunFam" id="3.90.470.20:FF:000003">
    <property type="entry name" value="L-aminoadipate-semialdehyde dehydrogenase-phosphopantetheinyl transferase"/>
    <property type="match status" value="1"/>
</dbReference>
<dbReference type="Pfam" id="PF22624">
    <property type="entry name" value="AASDHPPT_N"/>
    <property type="match status" value="1"/>
</dbReference>
<reference evidence="5 6" key="1">
    <citation type="submission" date="2024-01" db="EMBL/GenBank/DDBJ databases">
        <title>Genome assemblies of Stephania.</title>
        <authorList>
            <person name="Yang L."/>
        </authorList>
    </citation>
    <scope>NUCLEOTIDE SEQUENCE [LARGE SCALE GENOMIC DNA]</scope>
    <source>
        <strain evidence="5">QJT</strain>
        <tissue evidence="5">Leaf</tissue>
    </source>
</reference>
<dbReference type="GO" id="GO:0008897">
    <property type="term" value="F:holo-[acyl-carrier-protein] synthase activity"/>
    <property type="evidence" value="ECO:0007669"/>
    <property type="project" value="UniProtKB-EC"/>
</dbReference>
<feature type="domain" description="4'-phosphopantetheinyl transferase N-terminal" evidence="4">
    <location>
        <begin position="16"/>
        <end position="113"/>
    </location>
</feature>
<evidence type="ECO:0000259" key="3">
    <source>
        <dbReference type="Pfam" id="PF01648"/>
    </source>
</evidence>
<evidence type="ECO:0000259" key="4">
    <source>
        <dbReference type="Pfam" id="PF22624"/>
    </source>
</evidence>
<dbReference type="EC" id="2.7.8.7" evidence="1"/>
<evidence type="ECO:0000256" key="1">
    <source>
        <dbReference type="ARBA" id="ARBA00013172"/>
    </source>
</evidence>
<comment type="caution">
    <text evidence="5">The sequence shown here is derived from an EMBL/GenBank/DDBJ whole genome shotgun (WGS) entry which is preliminary data.</text>
</comment>
<evidence type="ECO:0000256" key="2">
    <source>
        <dbReference type="ARBA" id="ARBA00022679"/>
    </source>
</evidence>
<dbReference type="GO" id="GO:0019878">
    <property type="term" value="P:lysine biosynthetic process via aminoadipic acid"/>
    <property type="evidence" value="ECO:0007669"/>
    <property type="project" value="TreeGrafter"/>
</dbReference>
<feature type="domain" description="4'-phosphopantetheinyl transferase" evidence="3">
    <location>
        <begin position="118"/>
        <end position="227"/>
    </location>
</feature>
<dbReference type="InterPro" id="IPR055066">
    <property type="entry name" value="AASDHPPT_N"/>
</dbReference>
<name>A0AAP0ER19_9MAGN</name>
<accession>A0AAP0ER19</accession>
<dbReference type="PANTHER" id="PTHR12215:SF10">
    <property type="entry name" value="L-AMINOADIPATE-SEMIALDEHYDE DEHYDROGENASE-PHOSPHOPANTETHEINYL TRANSFERASE"/>
    <property type="match status" value="1"/>
</dbReference>
<dbReference type="GO" id="GO:0005829">
    <property type="term" value="C:cytosol"/>
    <property type="evidence" value="ECO:0007669"/>
    <property type="project" value="TreeGrafter"/>
</dbReference>
<protein>
    <recommendedName>
        <fullName evidence="1">holo-[acyl-carrier-protein] synthase</fullName>
        <ecNumber evidence="1">2.7.8.7</ecNumber>
    </recommendedName>
</protein>
<dbReference type="FunFam" id="3.90.470.20:FF:000013">
    <property type="entry name" value="L-aminoadipate-semialdehyde dehydrogenase-phosphopantetheinyl transferase"/>
    <property type="match status" value="1"/>
</dbReference>
<dbReference type="InterPro" id="IPR008278">
    <property type="entry name" value="4-PPantetheinyl_Trfase_dom"/>
</dbReference>
<dbReference type="InterPro" id="IPR050559">
    <property type="entry name" value="P-Pant_transferase_sf"/>
</dbReference>
<keyword evidence="6" id="KW-1185">Reference proteome</keyword>
<keyword evidence="2" id="KW-0808">Transferase</keyword>